<dbReference type="GO" id="GO:0006629">
    <property type="term" value="P:lipid metabolic process"/>
    <property type="evidence" value="ECO:0007669"/>
    <property type="project" value="InterPro"/>
</dbReference>
<name>A0A317DZM3_9PROT</name>
<protein>
    <submittedName>
        <fullName evidence="14">Alkane 1-monooxygenase</fullName>
    </submittedName>
</protein>
<dbReference type="Proteomes" id="UP000245461">
    <property type="component" value="Unassembled WGS sequence"/>
</dbReference>
<accession>A0A317DZM3</accession>
<dbReference type="AlphaFoldDB" id="A0A317DZM3"/>
<evidence type="ECO:0000256" key="1">
    <source>
        <dbReference type="ARBA" id="ARBA00004429"/>
    </source>
</evidence>
<keyword evidence="15" id="KW-1185">Reference proteome</keyword>
<evidence type="ECO:0000256" key="10">
    <source>
        <dbReference type="ARBA" id="ARBA00023033"/>
    </source>
</evidence>
<feature type="transmembrane region" description="Helical" evidence="12">
    <location>
        <begin position="115"/>
        <end position="135"/>
    </location>
</feature>
<evidence type="ECO:0000256" key="3">
    <source>
        <dbReference type="ARBA" id="ARBA00022475"/>
    </source>
</evidence>
<keyword evidence="10 14" id="KW-0503">Monooxygenase</keyword>
<feature type="transmembrane region" description="Helical" evidence="12">
    <location>
        <begin position="236"/>
        <end position="260"/>
    </location>
</feature>
<dbReference type="InterPro" id="IPR005804">
    <property type="entry name" value="FA_desaturase_dom"/>
</dbReference>
<evidence type="ECO:0000256" key="4">
    <source>
        <dbReference type="ARBA" id="ARBA00022519"/>
    </source>
</evidence>
<evidence type="ECO:0000256" key="9">
    <source>
        <dbReference type="ARBA" id="ARBA00023004"/>
    </source>
</evidence>
<evidence type="ECO:0000259" key="13">
    <source>
        <dbReference type="Pfam" id="PF00487"/>
    </source>
</evidence>
<dbReference type="GO" id="GO:0005886">
    <property type="term" value="C:plasma membrane"/>
    <property type="evidence" value="ECO:0007669"/>
    <property type="project" value="UniProtKB-SubCell"/>
</dbReference>
<comment type="similarity">
    <text evidence="2">Belongs to the fatty acid desaturase type 1 family. AlkB subfamily.</text>
</comment>
<evidence type="ECO:0000256" key="5">
    <source>
        <dbReference type="ARBA" id="ARBA00022692"/>
    </source>
</evidence>
<comment type="subcellular location">
    <subcellularLocation>
        <location evidence="1">Cell inner membrane</location>
        <topology evidence="1">Multi-pass membrane protein</topology>
    </subcellularLocation>
</comment>
<evidence type="ECO:0000256" key="11">
    <source>
        <dbReference type="ARBA" id="ARBA00023136"/>
    </source>
</evidence>
<keyword evidence="6" id="KW-0479">Metal-binding</keyword>
<keyword evidence="5 12" id="KW-0812">Transmembrane</keyword>
<dbReference type="RefSeq" id="WP_109907157.1">
    <property type="nucleotide sequence ID" value="NZ_QGLE01000010.1"/>
</dbReference>
<proteinExistence type="inferred from homology"/>
<feature type="transmembrane region" description="Helical" evidence="12">
    <location>
        <begin position="90"/>
        <end position="108"/>
    </location>
</feature>
<feature type="domain" description="Fatty acid desaturase" evidence="13">
    <location>
        <begin position="115"/>
        <end position="337"/>
    </location>
</feature>
<evidence type="ECO:0000256" key="2">
    <source>
        <dbReference type="ARBA" id="ARBA00010823"/>
    </source>
</evidence>
<dbReference type="OrthoDB" id="4759734at2"/>
<evidence type="ECO:0000256" key="12">
    <source>
        <dbReference type="SAM" id="Phobius"/>
    </source>
</evidence>
<dbReference type="GO" id="GO:0046872">
    <property type="term" value="F:metal ion binding"/>
    <property type="evidence" value="ECO:0007669"/>
    <property type="project" value="UniProtKB-KW"/>
</dbReference>
<evidence type="ECO:0000313" key="15">
    <source>
        <dbReference type="Proteomes" id="UP000245461"/>
    </source>
</evidence>
<dbReference type="CDD" id="cd03512">
    <property type="entry name" value="Alkane-hydroxylase"/>
    <property type="match status" value="1"/>
</dbReference>
<dbReference type="GO" id="GO:0004497">
    <property type="term" value="F:monooxygenase activity"/>
    <property type="evidence" value="ECO:0007669"/>
    <property type="project" value="UniProtKB-KW"/>
</dbReference>
<organism evidence="14 15">
    <name type="scientific">Zavarzinia aquatilis</name>
    <dbReference type="NCBI Taxonomy" id="2211142"/>
    <lineage>
        <taxon>Bacteria</taxon>
        <taxon>Pseudomonadati</taxon>
        <taxon>Pseudomonadota</taxon>
        <taxon>Alphaproteobacteria</taxon>
        <taxon>Rhodospirillales</taxon>
        <taxon>Zavarziniaceae</taxon>
        <taxon>Zavarzinia</taxon>
    </lineage>
</organism>
<reference evidence="14 15" key="1">
    <citation type="submission" date="2018-05" db="EMBL/GenBank/DDBJ databases">
        <title>Zavarzinia sp. HR-AS.</title>
        <authorList>
            <person name="Lee Y."/>
            <person name="Jeon C.O."/>
        </authorList>
    </citation>
    <scope>NUCLEOTIDE SEQUENCE [LARGE SCALE GENOMIC DNA]</scope>
    <source>
        <strain evidence="14 15">HR-AS</strain>
    </source>
</reference>
<feature type="transmembrane region" description="Helical" evidence="12">
    <location>
        <begin position="332"/>
        <end position="351"/>
    </location>
</feature>
<keyword evidence="3" id="KW-1003">Cell membrane</keyword>
<dbReference type="Pfam" id="PF00487">
    <property type="entry name" value="FA_desaturase"/>
    <property type="match status" value="1"/>
</dbReference>
<keyword evidence="9" id="KW-0408">Iron</keyword>
<sequence>MLRYSQFFLCYPVLAAATAGLFLGGPYVWAGLALTLLLGGAADYLFGADTSEPEYRQTWVLDILLYGVLPMIGLMLVGLAWFVAGPETDLLGLGALFGGLTGYDVLAARADAGPVTYAGAVISVGTMLGVAGINVGHELTHRTWDPVSMVFGRWMLAAAYDASFGIEHVYGHHKNIATYDDPATSRRGETLYTFVFRSAWGQYRNEFLLERERLSRRGLPWLHPANRFLRGIAMQAGITAAFLLATGPIGAGAYAVAAFIGKSWLEYVNYIEHYGIVRVPGTLVRPDHSWNSNHAVSSKILFNLTRHSDHHAHGDKPFWELKPYLDAPTMPFGYVVMILIAFVPPLWFRVMEPKLRDWESRHATPAERALLAGPRRRETLAAAE</sequence>
<feature type="transmembrane region" description="Helical" evidence="12">
    <location>
        <begin position="59"/>
        <end position="84"/>
    </location>
</feature>
<keyword evidence="8" id="KW-0560">Oxidoreductase</keyword>
<evidence type="ECO:0000256" key="7">
    <source>
        <dbReference type="ARBA" id="ARBA00022989"/>
    </source>
</evidence>
<comment type="caution">
    <text evidence="14">The sequence shown here is derived from an EMBL/GenBank/DDBJ whole genome shotgun (WGS) entry which is preliminary data.</text>
</comment>
<dbReference type="InterPro" id="IPR033885">
    <property type="entry name" value="AlkB/XylM"/>
</dbReference>
<evidence type="ECO:0000256" key="8">
    <source>
        <dbReference type="ARBA" id="ARBA00023002"/>
    </source>
</evidence>
<gene>
    <name evidence="14" type="ORF">DKG74_15860</name>
</gene>
<evidence type="ECO:0000313" key="14">
    <source>
        <dbReference type="EMBL" id="PWR20159.1"/>
    </source>
</evidence>
<feature type="transmembrane region" description="Helical" evidence="12">
    <location>
        <begin position="7"/>
        <end position="23"/>
    </location>
</feature>
<keyword evidence="11 12" id="KW-0472">Membrane</keyword>
<keyword evidence="4" id="KW-0997">Cell inner membrane</keyword>
<dbReference type="PANTHER" id="PTHR38674:SF1">
    <property type="entry name" value="ALKANE 1-MONOOXYGENASE 1"/>
    <property type="match status" value="1"/>
</dbReference>
<evidence type="ECO:0000256" key="6">
    <source>
        <dbReference type="ARBA" id="ARBA00022723"/>
    </source>
</evidence>
<dbReference type="PANTHER" id="PTHR38674">
    <property type="entry name" value="ALKANE 1-MONOOXYGENASE 1"/>
    <property type="match status" value="1"/>
</dbReference>
<keyword evidence="7 12" id="KW-1133">Transmembrane helix</keyword>
<dbReference type="EMBL" id="QGLE01000010">
    <property type="protein sequence ID" value="PWR20159.1"/>
    <property type="molecule type" value="Genomic_DNA"/>
</dbReference>